<evidence type="ECO:0000256" key="1">
    <source>
        <dbReference type="ARBA" id="ARBA00005860"/>
    </source>
</evidence>
<evidence type="ECO:0000256" key="10">
    <source>
        <dbReference type="RuleBase" id="RU366077"/>
    </source>
</evidence>
<evidence type="ECO:0000256" key="11">
    <source>
        <dbReference type="SAM" id="MobiDB-lite"/>
    </source>
</evidence>
<dbReference type="EC" id="3.4.24.-" evidence="10"/>
<evidence type="ECO:0000256" key="6">
    <source>
        <dbReference type="ARBA" id="ARBA00023049"/>
    </source>
</evidence>
<comment type="cofactor">
    <cofactor evidence="9 10">
        <name>Zn(2+)</name>
        <dbReference type="ChEBI" id="CHEBI:29105"/>
    </cofactor>
    <text evidence="9 10">Binds 1 zinc ion per subunit.</text>
</comment>
<proteinExistence type="inferred from homology"/>
<evidence type="ECO:0000313" key="12">
    <source>
        <dbReference type="EMBL" id="KAF7495698.1"/>
    </source>
</evidence>
<dbReference type="OMA" id="MVRHHVH"/>
<evidence type="ECO:0000256" key="7">
    <source>
        <dbReference type="ARBA" id="ARBA00039717"/>
    </source>
</evidence>
<feature type="binding site" evidence="9">
    <location>
        <position position="416"/>
    </location>
    <ligand>
        <name>Zn(2+)</name>
        <dbReference type="ChEBI" id="CHEBI:29105"/>
        <note>catalytic</note>
    </ligand>
</feature>
<dbReference type="GO" id="GO:0016020">
    <property type="term" value="C:membrane"/>
    <property type="evidence" value="ECO:0007669"/>
    <property type="project" value="InterPro"/>
</dbReference>
<feature type="region of interest" description="Disordered" evidence="11">
    <location>
        <begin position="326"/>
        <end position="346"/>
    </location>
</feature>
<dbReference type="GO" id="GO:0006508">
    <property type="term" value="P:proteolysis"/>
    <property type="evidence" value="ECO:0007669"/>
    <property type="project" value="UniProtKB-KW"/>
</dbReference>
<feature type="binding site" evidence="9">
    <location>
        <position position="300"/>
    </location>
    <ligand>
        <name>Zn(2+)</name>
        <dbReference type="ChEBI" id="CHEBI:29105"/>
        <note>catalytic</note>
    </ligand>
</feature>
<evidence type="ECO:0000256" key="8">
    <source>
        <dbReference type="PIRSR" id="PIRSR601577-1"/>
    </source>
</evidence>
<organism evidence="12">
    <name type="scientific">Sarcoptes scabiei</name>
    <name type="common">Itch mite</name>
    <name type="synonym">Acarus scabiei</name>
    <dbReference type="NCBI Taxonomy" id="52283"/>
    <lineage>
        <taxon>Eukaryota</taxon>
        <taxon>Metazoa</taxon>
        <taxon>Ecdysozoa</taxon>
        <taxon>Arthropoda</taxon>
        <taxon>Chelicerata</taxon>
        <taxon>Arachnida</taxon>
        <taxon>Acari</taxon>
        <taxon>Acariformes</taxon>
        <taxon>Sarcoptiformes</taxon>
        <taxon>Astigmata</taxon>
        <taxon>Psoroptidia</taxon>
        <taxon>Sarcoptoidea</taxon>
        <taxon>Sarcoptidae</taxon>
        <taxon>Sarcoptinae</taxon>
        <taxon>Sarcoptes</taxon>
    </lineage>
</organism>
<keyword evidence="3 9" id="KW-0479">Metal-binding</keyword>
<dbReference type="GO" id="GO:0046872">
    <property type="term" value="F:metal ion binding"/>
    <property type="evidence" value="ECO:0007669"/>
    <property type="project" value="UniProtKB-KW"/>
</dbReference>
<dbReference type="PANTHER" id="PTHR10942:SF0">
    <property type="entry name" value="LEISHMANOLYSIN-LIKE PEPTIDASE"/>
    <property type="match status" value="1"/>
</dbReference>
<evidence type="ECO:0000256" key="4">
    <source>
        <dbReference type="ARBA" id="ARBA00022801"/>
    </source>
</evidence>
<keyword evidence="6 9" id="KW-0482">Metalloprotease</keyword>
<dbReference type="FunFam" id="3.90.132.10:FF:000001">
    <property type="entry name" value="leishmanolysin-like peptidase isoform X2"/>
    <property type="match status" value="1"/>
</dbReference>
<dbReference type="OrthoDB" id="527990at2759"/>
<feature type="binding site" evidence="9">
    <location>
        <position position="304"/>
    </location>
    <ligand>
        <name>Zn(2+)</name>
        <dbReference type="ChEBI" id="CHEBI:29105"/>
        <note>catalytic</note>
    </ligand>
</feature>
<dbReference type="Pfam" id="PF01457">
    <property type="entry name" value="Peptidase_M8"/>
    <property type="match status" value="1"/>
</dbReference>
<keyword evidence="14" id="KW-1185">Reference proteome</keyword>
<evidence type="ECO:0000313" key="14">
    <source>
        <dbReference type="Proteomes" id="UP000070412"/>
    </source>
</evidence>
<dbReference type="GO" id="GO:0004222">
    <property type="term" value="F:metalloendopeptidase activity"/>
    <property type="evidence" value="ECO:0007669"/>
    <property type="project" value="UniProtKB-UniRule"/>
</dbReference>
<reference evidence="13" key="3">
    <citation type="submission" date="2022-06" db="UniProtKB">
        <authorList>
            <consortium name="EnsemblMetazoa"/>
        </authorList>
    </citation>
    <scope>IDENTIFICATION</scope>
</reference>
<dbReference type="Gene3D" id="3.10.170.20">
    <property type="match status" value="1"/>
</dbReference>
<keyword evidence="2 10" id="KW-0645">Protease</keyword>
<evidence type="ECO:0000256" key="9">
    <source>
        <dbReference type="PIRSR" id="PIRSR601577-2"/>
    </source>
</evidence>
<dbReference type="Gene3D" id="2.10.55.10">
    <property type="entry name" value="Leishmanolysin domain 3"/>
    <property type="match status" value="1"/>
</dbReference>
<dbReference type="EMBL" id="WVUK01000046">
    <property type="protein sequence ID" value="KAF7495698.1"/>
    <property type="molecule type" value="Genomic_DNA"/>
</dbReference>
<dbReference type="Proteomes" id="UP000070412">
    <property type="component" value="Unassembled WGS sequence"/>
</dbReference>
<evidence type="ECO:0000256" key="2">
    <source>
        <dbReference type="ARBA" id="ARBA00022670"/>
    </source>
</evidence>
<dbReference type="AlphaFoldDB" id="A0A834RK47"/>
<gene>
    <name evidence="12" type="ORF">SSS_1705</name>
</gene>
<dbReference type="PANTHER" id="PTHR10942">
    <property type="entry name" value="LEISHMANOLYSIN-LIKE PEPTIDASE"/>
    <property type="match status" value="1"/>
</dbReference>
<dbReference type="GO" id="GO:0007155">
    <property type="term" value="P:cell adhesion"/>
    <property type="evidence" value="ECO:0007669"/>
    <property type="project" value="InterPro"/>
</dbReference>
<dbReference type="InterPro" id="IPR001577">
    <property type="entry name" value="Peptidase_M8"/>
</dbReference>
<name>A0A834RK47_SARSC</name>
<feature type="active site" evidence="8">
    <location>
        <position position="301"/>
    </location>
</feature>
<reference evidence="14" key="1">
    <citation type="journal article" date="2020" name="PLoS Negl. Trop. Dis.">
        <title>High-quality nuclear genome for Sarcoptes scabiei-A critical resource for a neglected parasite.</title>
        <authorList>
            <person name="Korhonen P.K."/>
            <person name="Gasser R.B."/>
            <person name="Ma G."/>
            <person name="Wang T."/>
            <person name="Stroehlein A.J."/>
            <person name="Young N.D."/>
            <person name="Ang C.S."/>
            <person name="Fernando D.D."/>
            <person name="Lu H.C."/>
            <person name="Taylor S."/>
            <person name="Reynolds S.L."/>
            <person name="Mofiz E."/>
            <person name="Najaraj S.H."/>
            <person name="Gowda H."/>
            <person name="Madugundu A."/>
            <person name="Renuse S."/>
            <person name="Holt D."/>
            <person name="Pandey A."/>
            <person name="Papenfuss A.T."/>
            <person name="Fischer K."/>
        </authorList>
    </citation>
    <scope>NUCLEOTIDE SEQUENCE [LARGE SCALE GENOMIC DNA]</scope>
</reference>
<dbReference type="Gene3D" id="3.90.132.10">
    <property type="entry name" value="Leishmanolysin , domain 2"/>
    <property type="match status" value="1"/>
</dbReference>
<dbReference type="GO" id="GO:0005737">
    <property type="term" value="C:cytoplasm"/>
    <property type="evidence" value="ECO:0007669"/>
    <property type="project" value="TreeGrafter"/>
</dbReference>
<sequence length="750" mass="86762">MKSDFVRFSWKNSINRNHSRLVVVQNLASSIHSNLISIALILQTLPQLLLFISFVLSSSHNIHSSAFELFHRYAEIPCGHIPPKPDQIRFAHIRNKNHSSRWRGKRQLSSIRNLRIKFFYDDSIETITKEKFLIIDKVVLPEAINYWQQALFVEPFDVPIRLNRRCIRDNTDYYLGINQDYCIEGCQEHTFCGEVIIPDHHLDDCIVCDEFGNNCSMKPSNDSSSENHNDLPGIKDADFVFYISTLQSIRCSKGSTIAYAAHCQQDIVLNRPIAGHANICPDLISTRPRDLETLISTFKHEILHALGFSVSLYAFYRDSEGNRIGSTNQAKNIPNTNSSNRTSFTPNAGSMLKISKKVLLRVERKNWKVRGGTLTNSVFVISTPNVVREVRNHFNCSLLEGAELENQGEDGTLLTHWEKRLFENEAMTGTHTQNPVYSRITLALMEDTGWYRVNYSLAQSFKWGKNLGCDFAMKSCKEWMDTKRAQKQSIHPYCDRVKKDPLQTECTDNRDSVALCNLRLYDEELKEKFQNFDHIDNVGNDTIGYYGGSVILADYCPYIQEFTWKQNNATVRGSKCSFVENNPLPEKNFALEQYGFNSRCINHGEEQWIERNCFEIRQWQHWGSGCYQYQCSEDGFLDLLINNHTFRCLYENQEIKIQLSFNDWLHRGSIICPKCEQICSECKNLDQESIQKLKNQIIYSRDYLKCSAMSIDYYSNHHLAVISLFSLYYIFFSIESSFSINSKTSSIFFI</sequence>
<keyword evidence="4 10" id="KW-0378">Hydrolase</keyword>
<evidence type="ECO:0000256" key="3">
    <source>
        <dbReference type="ARBA" id="ARBA00022723"/>
    </source>
</evidence>
<accession>A0A834RK47</accession>
<protein>
    <recommendedName>
        <fullName evidence="7 10">Leishmanolysin-like peptidase</fullName>
        <ecNumber evidence="10">3.4.24.-</ecNumber>
    </recommendedName>
</protein>
<reference evidence="12" key="2">
    <citation type="submission" date="2020-01" db="EMBL/GenBank/DDBJ databases">
        <authorList>
            <person name="Korhonen P.K.K."/>
            <person name="Guangxu M.G."/>
            <person name="Wang T.W."/>
            <person name="Stroehlein A.J.S."/>
            <person name="Young N.D."/>
            <person name="Ang C.-S.A."/>
            <person name="Fernando D.W.F."/>
            <person name="Lu H.L."/>
            <person name="Taylor S.T."/>
            <person name="Ehtesham M.E.M."/>
            <person name="Najaraj S.H.N."/>
            <person name="Harsha G.H.G."/>
            <person name="Madugundu A.M."/>
            <person name="Renuse S.R."/>
            <person name="Holt D.H."/>
            <person name="Pandey A.P."/>
            <person name="Papenfuss A.P."/>
            <person name="Gasser R.B.G."/>
            <person name="Fischer K.F."/>
        </authorList>
    </citation>
    <scope>NUCLEOTIDE SEQUENCE</scope>
    <source>
        <strain evidence="12">SSS_KF_BRIS2020</strain>
    </source>
</reference>
<comment type="similarity">
    <text evidence="1 10">Belongs to the peptidase M8 family.</text>
</comment>
<evidence type="ECO:0000256" key="5">
    <source>
        <dbReference type="ARBA" id="ARBA00022833"/>
    </source>
</evidence>
<keyword evidence="5 9" id="KW-0862">Zinc</keyword>
<evidence type="ECO:0000313" key="13">
    <source>
        <dbReference type="EnsemblMetazoa" id="KAF7495698.1"/>
    </source>
</evidence>
<dbReference type="SUPFAM" id="SSF55486">
    <property type="entry name" value="Metalloproteases ('zincins'), catalytic domain"/>
    <property type="match status" value="1"/>
</dbReference>
<dbReference type="EnsemblMetazoa" id="SSS_1705s_mrna">
    <property type="protein sequence ID" value="KAF7495698.1"/>
    <property type="gene ID" value="SSS_1705"/>
</dbReference>